<feature type="compositionally biased region" description="Polar residues" evidence="3">
    <location>
        <begin position="354"/>
        <end position="364"/>
    </location>
</feature>
<reference evidence="6" key="1">
    <citation type="submission" date="2022-11" db="UniProtKB">
        <authorList>
            <consortium name="WormBaseParasite"/>
        </authorList>
    </citation>
    <scope>IDENTIFICATION</scope>
</reference>
<evidence type="ECO:0000256" key="3">
    <source>
        <dbReference type="SAM" id="MobiDB-lite"/>
    </source>
</evidence>
<keyword evidence="5" id="KW-1185">Reference proteome</keyword>
<evidence type="ECO:0000313" key="6">
    <source>
        <dbReference type="WBParaSite" id="ACRNAN_scaffold3433.g23223.t1"/>
    </source>
</evidence>
<name>A0A914DQL5_9BILA</name>
<feature type="region of interest" description="Disordered" evidence="3">
    <location>
        <begin position="354"/>
        <end position="391"/>
    </location>
</feature>
<sequence>MVIPILEKELDYEALRRVYAQLETTCKKAAEVKKDAKRHFGTYFRVVFHGQSHFGSEDKTEWVYREPGLISLAEACERMTEHTRRMVGHGNVEVVSEKQIDLSKLKNSFAYVQMTHVEPFLSGDDPVKLMVHTNIRKFFYEEAIVDESVPIDAPEWARLSLKKVFLTVDQPFPSTRSRQRIVQRDEKILNPLELACDSLQSKEAQLRKNLDAAGIKPGTAIDKAALGKLDLKGLQLILQGTVSPSVNVGPLVYAETFTAPAQRERYGPEGIAKLVLAFKGLMTELSEALRVNEAAIGTDQLEYQKMLKDSFDAMLIKLSTFFNFILEIEDWPKSPNIQRVYSIPSNKNVQLRPTSYSQEIPRQSRNSKRNSMVRHHNSDLVGCTTPKRSETPAPRLRLYNTLSANQETHIRQSRARVVRYHNSDLGRDLLKRSETPAPLRFYDSTTDSQETPPRKSRTPKMNGMTRHHNNDLIGGSTPKRSKTPAPNLRFYYIPSTDISNITPGKLPRNIIY</sequence>
<evidence type="ECO:0000256" key="1">
    <source>
        <dbReference type="PROSITE-ProRule" id="PRU00984"/>
    </source>
</evidence>
<dbReference type="PROSITE" id="PS51651">
    <property type="entry name" value="DOCKER"/>
    <property type="match status" value="1"/>
</dbReference>
<dbReference type="Proteomes" id="UP000887540">
    <property type="component" value="Unplaced"/>
</dbReference>
<dbReference type="WBParaSite" id="ACRNAN_scaffold3433.g23223.t1">
    <property type="protein sequence ID" value="ACRNAN_scaffold3433.g23223.t1"/>
    <property type="gene ID" value="ACRNAN_scaffold3433.g23223"/>
</dbReference>
<dbReference type="InterPro" id="IPR046770">
    <property type="entry name" value="DOCKER_Lobe_B"/>
</dbReference>
<dbReference type="Gene3D" id="1.20.58.740">
    <property type="match status" value="1"/>
</dbReference>
<dbReference type="GO" id="GO:0007264">
    <property type="term" value="P:small GTPase-mediated signal transduction"/>
    <property type="evidence" value="ECO:0007669"/>
    <property type="project" value="InterPro"/>
</dbReference>
<evidence type="ECO:0000313" key="5">
    <source>
        <dbReference type="Proteomes" id="UP000887540"/>
    </source>
</evidence>
<dbReference type="InterPro" id="IPR046773">
    <property type="entry name" value="DOCKER_Lobe_C"/>
</dbReference>
<organism evidence="5 6">
    <name type="scientific">Acrobeloides nanus</name>
    <dbReference type="NCBI Taxonomy" id="290746"/>
    <lineage>
        <taxon>Eukaryota</taxon>
        <taxon>Metazoa</taxon>
        <taxon>Ecdysozoa</taxon>
        <taxon>Nematoda</taxon>
        <taxon>Chromadorea</taxon>
        <taxon>Rhabditida</taxon>
        <taxon>Tylenchina</taxon>
        <taxon>Cephalobomorpha</taxon>
        <taxon>Cephaloboidea</taxon>
        <taxon>Cephalobidae</taxon>
        <taxon>Acrobeloides</taxon>
    </lineage>
</organism>
<feature type="coiled-coil region" evidence="2">
    <location>
        <begin position="5"/>
        <end position="32"/>
    </location>
</feature>
<dbReference type="AlphaFoldDB" id="A0A914DQL5"/>
<evidence type="ECO:0000259" key="4">
    <source>
        <dbReference type="PROSITE" id="PS51651"/>
    </source>
</evidence>
<dbReference type="Pfam" id="PF20421">
    <property type="entry name" value="DHR-2_Lobe_C"/>
    <property type="match status" value="1"/>
</dbReference>
<comment type="similarity">
    <text evidence="1">Belongs to the DOCK family.</text>
</comment>
<keyword evidence="2" id="KW-0175">Coiled coil</keyword>
<dbReference type="CDD" id="cd11684">
    <property type="entry name" value="DHR2_DOCK"/>
    <property type="match status" value="1"/>
</dbReference>
<feature type="compositionally biased region" description="Basic residues" evidence="3">
    <location>
        <begin position="365"/>
        <end position="375"/>
    </location>
</feature>
<evidence type="ECO:0000256" key="2">
    <source>
        <dbReference type="SAM" id="Coils"/>
    </source>
</evidence>
<dbReference type="PANTHER" id="PTHR23317:SF26">
    <property type="entry name" value="ZIZIMIN, ISOFORM K"/>
    <property type="match status" value="1"/>
</dbReference>
<dbReference type="PANTHER" id="PTHR23317">
    <property type="entry name" value="DEDICATOR OF CYTOKINESIS DOCK"/>
    <property type="match status" value="1"/>
</dbReference>
<dbReference type="InterPro" id="IPR043162">
    <property type="entry name" value="DOCK_C_lobe_C"/>
</dbReference>
<protein>
    <submittedName>
        <fullName evidence="6">DOCKER domain-containing protein</fullName>
    </submittedName>
</protein>
<dbReference type="InterPro" id="IPR026791">
    <property type="entry name" value="DOCK"/>
</dbReference>
<dbReference type="InterPro" id="IPR027357">
    <property type="entry name" value="DOCKER_dom"/>
</dbReference>
<dbReference type="GO" id="GO:0005085">
    <property type="term" value="F:guanyl-nucleotide exchange factor activity"/>
    <property type="evidence" value="ECO:0007669"/>
    <property type="project" value="InterPro"/>
</dbReference>
<proteinExistence type="inferred from homology"/>
<feature type="region of interest" description="Disordered" evidence="3">
    <location>
        <begin position="436"/>
        <end position="486"/>
    </location>
</feature>
<accession>A0A914DQL5</accession>
<feature type="domain" description="DOCKER" evidence="4">
    <location>
        <begin position="1"/>
        <end position="327"/>
    </location>
</feature>
<dbReference type="Pfam" id="PF20422">
    <property type="entry name" value="DHR-2_Lobe_B"/>
    <property type="match status" value="1"/>
</dbReference>